<dbReference type="GO" id="GO:0009055">
    <property type="term" value="F:electron transfer activity"/>
    <property type="evidence" value="ECO:0007669"/>
    <property type="project" value="InterPro"/>
</dbReference>
<name>A0A285N5C2_9AQUI</name>
<gene>
    <name evidence="1" type="ORF">SAMN06265182_0318</name>
</gene>
<reference evidence="2" key="1">
    <citation type="submission" date="2017-09" db="EMBL/GenBank/DDBJ databases">
        <authorList>
            <person name="Varghese N."/>
            <person name="Submissions S."/>
        </authorList>
    </citation>
    <scope>NUCLEOTIDE SEQUENCE [LARGE SCALE GENOMIC DNA]</scope>
    <source>
        <strain evidence="2">DSM 15103</strain>
    </source>
</reference>
<dbReference type="GO" id="GO:0005506">
    <property type="term" value="F:iron ion binding"/>
    <property type="evidence" value="ECO:0007669"/>
    <property type="project" value="InterPro"/>
</dbReference>
<dbReference type="EMBL" id="OBEI01000001">
    <property type="protein sequence ID" value="SNZ03196.1"/>
    <property type="molecule type" value="Genomic_DNA"/>
</dbReference>
<dbReference type="SUPFAM" id="SSF47175">
    <property type="entry name" value="Cytochromes"/>
    <property type="match status" value="1"/>
</dbReference>
<evidence type="ECO:0000313" key="1">
    <source>
        <dbReference type="EMBL" id="SNZ03196.1"/>
    </source>
</evidence>
<dbReference type="RefSeq" id="WP_096999511.1">
    <property type="nucleotide sequence ID" value="NZ_OBEI01000001.1"/>
</dbReference>
<keyword evidence="2" id="KW-1185">Reference proteome</keyword>
<dbReference type="Proteomes" id="UP000219036">
    <property type="component" value="Unassembled WGS sequence"/>
</dbReference>
<dbReference type="SUPFAM" id="SSF48695">
    <property type="entry name" value="Multiheme cytochromes"/>
    <property type="match status" value="1"/>
</dbReference>
<sequence length="272" mass="31276">MRKILVLLLIISTISYAKNLRLKDVPEELSNYYPPKSERMEFVELMHMLSTSITGVVSNIKENNWQNAQKWAERLQGNYLKIGKMVKKWDKVLKKKEVKNLVEAVKSKNKSLAMSSIQAVGKSCVQCHKAYRLSAKVKFHAPDFSGTNIEDPVTGLDYTIEDYMKAMTNNMKMMRIHLVDGEKAKARKEGFNFIKRFEGMTQMCGDCHTGKLSEEIYFGIEANKRITSLREAIVNGELIKINKSLKWISENNCAKCHNVHQTLYLLKEKFGK</sequence>
<dbReference type="OrthoDB" id="11226at2"/>
<protein>
    <submittedName>
        <fullName evidence="1">Cytochrome C</fullName>
    </submittedName>
</protein>
<evidence type="ECO:0000313" key="2">
    <source>
        <dbReference type="Proteomes" id="UP000219036"/>
    </source>
</evidence>
<dbReference type="GO" id="GO:0020037">
    <property type="term" value="F:heme binding"/>
    <property type="evidence" value="ECO:0007669"/>
    <property type="project" value="InterPro"/>
</dbReference>
<accession>A0A285N5C2</accession>
<dbReference type="Gene3D" id="1.20.120.10">
    <property type="entry name" value="Cytochrome c/b562"/>
    <property type="match status" value="1"/>
</dbReference>
<dbReference type="InterPro" id="IPR002321">
    <property type="entry name" value="Cyt_c_II"/>
</dbReference>
<dbReference type="PROSITE" id="PS51009">
    <property type="entry name" value="CYTCII"/>
    <property type="match status" value="1"/>
</dbReference>
<dbReference type="AlphaFoldDB" id="A0A285N5C2"/>
<dbReference type="InterPro" id="IPR036280">
    <property type="entry name" value="Multihaem_cyt_sf"/>
</dbReference>
<proteinExistence type="predicted"/>
<dbReference type="GO" id="GO:0022900">
    <property type="term" value="P:electron transport chain"/>
    <property type="evidence" value="ECO:0007669"/>
    <property type="project" value="InterPro"/>
</dbReference>
<organism evidence="1 2">
    <name type="scientific">Persephonella hydrogeniphila</name>
    <dbReference type="NCBI Taxonomy" id="198703"/>
    <lineage>
        <taxon>Bacteria</taxon>
        <taxon>Pseudomonadati</taxon>
        <taxon>Aquificota</taxon>
        <taxon>Aquificia</taxon>
        <taxon>Aquificales</taxon>
        <taxon>Hydrogenothermaceae</taxon>
        <taxon>Persephonella</taxon>
    </lineage>
</organism>
<dbReference type="InterPro" id="IPR010980">
    <property type="entry name" value="Cyt_c/b562"/>
</dbReference>